<comment type="caution">
    <text evidence="2">The sequence shown here is derived from an EMBL/GenBank/DDBJ whole genome shotgun (WGS) entry which is preliminary data.</text>
</comment>
<keyword evidence="3" id="KW-1185">Reference proteome</keyword>
<protein>
    <submittedName>
        <fullName evidence="2">Uncharacterized protein</fullName>
    </submittedName>
</protein>
<organism evidence="2 3">
    <name type="scientific">Craterilacuibacter sinensis</name>
    <dbReference type="NCBI Taxonomy" id="2686017"/>
    <lineage>
        <taxon>Bacteria</taxon>
        <taxon>Pseudomonadati</taxon>
        <taxon>Pseudomonadota</taxon>
        <taxon>Betaproteobacteria</taxon>
        <taxon>Neisseriales</taxon>
        <taxon>Neisseriaceae</taxon>
        <taxon>Craterilacuibacter</taxon>
    </lineage>
</organism>
<evidence type="ECO:0000313" key="2">
    <source>
        <dbReference type="EMBL" id="MXR36746.1"/>
    </source>
</evidence>
<sequence length="164" mass="17750">MKIQAIAASAKLQSHDPPHQHLPSFSQGKSRQADAGAIFDETLDSEQRRHADGEGEGEGSQRRQAARSRLFLLEQSVALLGERLLGAALPVLLHAGADLLWMAQELTCLVEDLAEPALSEADQHACLAVLVRLRSESAFIEARSARTLDAALRDQLDALALRLA</sequence>
<reference evidence="2 3" key="1">
    <citation type="submission" date="2019-12" db="EMBL/GenBank/DDBJ databases">
        <title>Neisseriaceae gen. nov. sp. Genome sequencing and assembly.</title>
        <authorList>
            <person name="Liu Z."/>
            <person name="Li A."/>
        </authorList>
    </citation>
    <scope>NUCLEOTIDE SEQUENCE [LARGE SCALE GENOMIC DNA]</scope>
    <source>
        <strain evidence="2 3">B2N2-7</strain>
    </source>
</reference>
<proteinExistence type="predicted"/>
<evidence type="ECO:0000313" key="3">
    <source>
        <dbReference type="Proteomes" id="UP000467214"/>
    </source>
</evidence>
<accession>A0A845BR95</accession>
<dbReference type="RefSeq" id="WP_160795949.1">
    <property type="nucleotide sequence ID" value="NZ_WSSB01000005.1"/>
</dbReference>
<name>A0A845BR95_9NEIS</name>
<feature type="region of interest" description="Disordered" evidence="1">
    <location>
        <begin position="43"/>
        <end position="62"/>
    </location>
</feature>
<gene>
    <name evidence="2" type="ORF">GQF02_07165</name>
</gene>
<feature type="region of interest" description="Disordered" evidence="1">
    <location>
        <begin position="1"/>
        <end position="29"/>
    </location>
</feature>
<evidence type="ECO:0000256" key="1">
    <source>
        <dbReference type="SAM" id="MobiDB-lite"/>
    </source>
</evidence>
<dbReference type="EMBL" id="WSSB01000005">
    <property type="protein sequence ID" value="MXR36746.1"/>
    <property type="molecule type" value="Genomic_DNA"/>
</dbReference>
<dbReference type="Proteomes" id="UP000467214">
    <property type="component" value="Unassembled WGS sequence"/>
</dbReference>
<dbReference type="AlphaFoldDB" id="A0A845BR95"/>